<evidence type="ECO:0000313" key="5">
    <source>
        <dbReference type="Proteomes" id="UP000054698"/>
    </source>
</evidence>
<keyword evidence="2 4" id="KW-0560">Oxidoreductase</keyword>
<organism evidence="3 5">
    <name type="scientific">Legionella feeleii</name>
    <dbReference type="NCBI Taxonomy" id="453"/>
    <lineage>
        <taxon>Bacteria</taxon>
        <taxon>Pseudomonadati</taxon>
        <taxon>Pseudomonadota</taxon>
        <taxon>Gammaproteobacteria</taxon>
        <taxon>Legionellales</taxon>
        <taxon>Legionellaceae</taxon>
        <taxon>Legionella</taxon>
    </lineage>
</organism>
<name>A0A0W0U7Z7_9GAMM</name>
<gene>
    <name evidence="4" type="primary">fabG_3</name>
    <name evidence="3" type="ORF">Lfee_0322</name>
    <name evidence="4" type="ORF">NCTC12022_02246</name>
</gene>
<proteinExistence type="inferred from homology"/>
<dbReference type="Pfam" id="PF13561">
    <property type="entry name" value="adh_short_C2"/>
    <property type="match status" value="1"/>
</dbReference>
<evidence type="ECO:0000313" key="3">
    <source>
        <dbReference type="EMBL" id="KTD03921.1"/>
    </source>
</evidence>
<dbReference type="PATRIC" id="fig|453.4.peg.349"/>
<reference evidence="4 6" key="2">
    <citation type="submission" date="2018-06" db="EMBL/GenBank/DDBJ databases">
        <authorList>
            <consortium name="Pathogen Informatics"/>
            <person name="Doyle S."/>
        </authorList>
    </citation>
    <scope>NUCLEOTIDE SEQUENCE [LARGE SCALE GENOMIC DNA]</scope>
    <source>
        <strain evidence="4 6">NCTC12022</strain>
    </source>
</reference>
<dbReference type="SUPFAM" id="SSF51735">
    <property type="entry name" value="NAD(P)-binding Rossmann-fold domains"/>
    <property type="match status" value="1"/>
</dbReference>
<evidence type="ECO:0000313" key="6">
    <source>
        <dbReference type="Proteomes" id="UP000251942"/>
    </source>
</evidence>
<dbReference type="EC" id="1.1.1.100" evidence="4"/>
<dbReference type="NCBIfam" id="NF006598">
    <property type="entry name" value="PRK09135.1"/>
    <property type="match status" value="1"/>
</dbReference>
<dbReference type="PRINTS" id="PR00080">
    <property type="entry name" value="SDRFAMILY"/>
</dbReference>
<dbReference type="PANTHER" id="PTHR43639">
    <property type="entry name" value="OXIDOREDUCTASE, SHORT-CHAIN DEHYDROGENASE/REDUCTASE FAMILY (AFU_ORTHOLOGUE AFUA_5G02870)"/>
    <property type="match status" value="1"/>
</dbReference>
<dbReference type="EMBL" id="LNYB01000012">
    <property type="protein sequence ID" value="KTD03921.1"/>
    <property type="molecule type" value="Genomic_DNA"/>
</dbReference>
<dbReference type="GO" id="GO:0004316">
    <property type="term" value="F:3-oxoacyl-[acyl-carrier-protein] reductase (NADPH) activity"/>
    <property type="evidence" value="ECO:0007669"/>
    <property type="project" value="UniProtKB-EC"/>
</dbReference>
<evidence type="ECO:0000256" key="2">
    <source>
        <dbReference type="ARBA" id="ARBA00023002"/>
    </source>
</evidence>
<dbReference type="FunFam" id="3.40.50.720:FF:000084">
    <property type="entry name" value="Short-chain dehydrogenase reductase"/>
    <property type="match status" value="1"/>
</dbReference>
<reference evidence="3 5" key="1">
    <citation type="submission" date="2015-11" db="EMBL/GenBank/DDBJ databases">
        <title>Genomic analysis of 38 Legionella species identifies large and diverse effector repertoires.</title>
        <authorList>
            <person name="Burstein D."/>
            <person name="Amaro F."/>
            <person name="Zusman T."/>
            <person name="Lifshitz Z."/>
            <person name="Cohen O."/>
            <person name="Gilbert J.A."/>
            <person name="Pupko T."/>
            <person name="Shuman H.A."/>
            <person name="Segal G."/>
        </authorList>
    </citation>
    <scope>NUCLEOTIDE SEQUENCE [LARGE SCALE GENOMIC DNA]</scope>
    <source>
        <strain evidence="3 5">WO-44C</strain>
    </source>
</reference>
<dbReference type="InterPro" id="IPR036291">
    <property type="entry name" value="NAD(P)-bd_dom_sf"/>
</dbReference>
<dbReference type="OrthoDB" id="9793499at2"/>
<evidence type="ECO:0000256" key="1">
    <source>
        <dbReference type="ARBA" id="ARBA00006484"/>
    </source>
</evidence>
<dbReference type="InterPro" id="IPR002347">
    <property type="entry name" value="SDR_fam"/>
</dbReference>
<evidence type="ECO:0000313" key="4">
    <source>
        <dbReference type="EMBL" id="SPX61506.1"/>
    </source>
</evidence>
<dbReference type="PANTHER" id="PTHR43639:SF1">
    <property type="entry name" value="SHORT-CHAIN DEHYDROGENASE_REDUCTASE FAMILY PROTEIN"/>
    <property type="match status" value="1"/>
</dbReference>
<protein>
    <submittedName>
        <fullName evidence="3 4">Pteridine reductase</fullName>
        <ecNumber evidence="4">1.1.1.100</ecNumber>
    </submittedName>
</protein>
<dbReference type="STRING" id="453.Lfee_0322"/>
<dbReference type="EMBL" id="UASS01000022">
    <property type="protein sequence ID" value="SPX61506.1"/>
    <property type="molecule type" value="Genomic_DNA"/>
</dbReference>
<sequence>MLKNYKSGEHTLNQANKQAAKVALVTGAARRIGAAIVRELHQAGFKVVIHCNRSLTAAEALAYDLNQQRAGSAYVLQKELTDANATNELMASVFAWAGRVDLLVNNASLFIRSDCTIFDETVWDSLFTVNVKVPFLLSLAARPHLADQEGCIVNITDIHADKPLKGYAIYCQSKAALLMQTKALAREFAPQVRVNAIAPGAIAWPEDNNMLSMETQQQIIAKTPLKRHGAPEYIAQMVLALTSNSFITGQIVNVDGGRSIS</sequence>
<accession>A0A0W0U7Z7</accession>
<dbReference type="PRINTS" id="PR00081">
    <property type="entry name" value="GDHRDH"/>
</dbReference>
<dbReference type="Gene3D" id="3.40.50.720">
    <property type="entry name" value="NAD(P)-binding Rossmann-like Domain"/>
    <property type="match status" value="1"/>
</dbReference>
<dbReference type="Proteomes" id="UP000251942">
    <property type="component" value="Unassembled WGS sequence"/>
</dbReference>
<dbReference type="AlphaFoldDB" id="A0A0W0U7Z7"/>
<comment type="similarity">
    <text evidence="1">Belongs to the short-chain dehydrogenases/reductases (SDR) family.</text>
</comment>
<keyword evidence="5" id="KW-1185">Reference proteome</keyword>
<dbReference type="Proteomes" id="UP000054698">
    <property type="component" value="Unassembled WGS sequence"/>
</dbReference>